<proteinExistence type="predicted"/>
<sequence>MTITAPTVAVPGASSPGRSTRAYSRAAGIFYLLTFASSIPALALLAPVLNDAGYVTGAGQDTRVLWGCLLDTVNALTAVGSAVAVYPLVKRVNGSLALGFVTSRLIEAAVVMIGVVTLLAVVTMRQDLAGSGADAASVTVTANALVSVRDWTFLFGPGLMPVFNALLFGTLLHRSRLVPRLIPTVGLIGAPLLLAAFVANLFGGFAQVSTASLLLTLPIAAWELSVGIWMTFKGFRPDAVAALEARDAS</sequence>
<feature type="transmembrane region" description="Helical" evidence="1">
    <location>
        <begin position="64"/>
        <end position="89"/>
    </location>
</feature>
<feature type="transmembrane region" description="Helical" evidence="1">
    <location>
        <begin position="96"/>
        <end position="122"/>
    </location>
</feature>
<dbReference type="InterPro" id="IPR025495">
    <property type="entry name" value="DUF4386"/>
</dbReference>
<feature type="transmembrane region" description="Helical" evidence="1">
    <location>
        <begin position="28"/>
        <end position="49"/>
    </location>
</feature>
<protein>
    <recommendedName>
        <fullName evidence="4">DUF4386 domain-containing protein</fullName>
    </recommendedName>
</protein>
<gene>
    <name evidence="2" type="ORF">GCM10023258_36460</name>
</gene>
<keyword evidence="1" id="KW-0472">Membrane</keyword>
<dbReference type="Proteomes" id="UP001500427">
    <property type="component" value="Unassembled WGS sequence"/>
</dbReference>
<keyword evidence="3" id="KW-1185">Reference proteome</keyword>
<accession>A0ABP9JNA8</accession>
<comment type="caution">
    <text evidence="2">The sequence shown here is derived from an EMBL/GenBank/DDBJ whole genome shotgun (WGS) entry which is preliminary data.</text>
</comment>
<evidence type="ECO:0008006" key="4">
    <source>
        <dbReference type="Google" id="ProtNLM"/>
    </source>
</evidence>
<organism evidence="2 3">
    <name type="scientific">Terrabacter aeriphilus</name>
    <dbReference type="NCBI Taxonomy" id="515662"/>
    <lineage>
        <taxon>Bacteria</taxon>
        <taxon>Bacillati</taxon>
        <taxon>Actinomycetota</taxon>
        <taxon>Actinomycetes</taxon>
        <taxon>Micrococcales</taxon>
        <taxon>Intrasporangiaceae</taxon>
        <taxon>Terrabacter</taxon>
    </lineage>
</organism>
<feature type="transmembrane region" description="Helical" evidence="1">
    <location>
        <begin position="211"/>
        <end position="232"/>
    </location>
</feature>
<dbReference type="RefSeq" id="WP_345508947.1">
    <property type="nucleotide sequence ID" value="NZ_BAABIW010000026.1"/>
</dbReference>
<reference evidence="3" key="1">
    <citation type="journal article" date="2019" name="Int. J. Syst. Evol. Microbiol.">
        <title>The Global Catalogue of Microorganisms (GCM) 10K type strain sequencing project: providing services to taxonomists for standard genome sequencing and annotation.</title>
        <authorList>
            <consortium name="The Broad Institute Genomics Platform"/>
            <consortium name="The Broad Institute Genome Sequencing Center for Infectious Disease"/>
            <person name="Wu L."/>
            <person name="Ma J."/>
        </authorList>
    </citation>
    <scope>NUCLEOTIDE SEQUENCE [LARGE SCALE GENOMIC DNA]</scope>
    <source>
        <strain evidence="3">JCM 17687</strain>
    </source>
</reference>
<dbReference type="Pfam" id="PF14329">
    <property type="entry name" value="DUF4386"/>
    <property type="match status" value="1"/>
</dbReference>
<feature type="transmembrane region" description="Helical" evidence="1">
    <location>
        <begin position="184"/>
        <end position="205"/>
    </location>
</feature>
<feature type="transmembrane region" description="Helical" evidence="1">
    <location>
        <begin position="151"/>
        <end position="172"/>
    </location>
</feature>
<dbReference type="EMBL" id="BAABIW010000026">
    <property type="protein sequence ID" value="GAA5035012.1"/>
    <property type="molecule type" value="Genomic_DNA"/>
</dbReference>
<evidence type="ECO:0000313" key="2">
    <source>
        <dbReference type="EMBL" id="GAA5035012.1"/>
    </source>
</evidence>
<name>A0ABP9JNA8_9MICO</name>
<keyword evidence="1" id="KW-1133">Transmembrane helix</keyword>
<evidence type="ECO:0000256" key="1">
    <source>
        <dbReference type="SAM" id="Phobius"/>
    </source>
</evidence>
<evidence type="ECO:0000313" key="3">
    <source>
        <dbReference type="Proteomes" id="UP001500427"/>
    </source>
</evidence>
<keyword evidence="1" id="KW-0812">Transmembrane</keyword>